<dbReference type="GO" id="GO:0005829">
    <property type="term" value="C:cytosol"/>
    <property type="evidence" value="ECO:0007669"/>
    <property type="project" value="TreeGrafter"/>
</dbReference>
<dbReference type="OrthoDB" id="3210767at2"/>
<protein>
    <submittedName>
        <fullName evidence="1">UPF0246 protein YaaA</fullName>
    </submittedName>
</protein>
<dbReference type="InterPro" id="IPR005583">
    <property type="entry name" value="YaaA"/>
</dbReference>
<dbReference type="AlphaFoldDB" id="A0A1R4GIZ7"/>
<dbReference type="PANTHER" id="PTHR30283">
    <property type="entry name" value="PEROXIDE STRESS RESPONSE PROTEIN YAAA"/>
    <property type="match status" value="1"/>
</dbReference>
<gene>
    <name evidence="1" type="ORF">CZ674_12225</name>
</gene>
<reference evidence="1 2" key="1">
    <citation type="submission" date="2017-02" db="EMBL/GenBank/DDBJ databases">
        <authorList>
            <person name="Peterson S.W."/>
        </authorList>
    </citation>
    <scope>NUCLEOTIDE SEQUENCE [LARGE SCALE GENOMIC DNA]</scope>
    <source>
        <strain evidence="1 2">LMG 22410</strain>
    </source>
</reference>
<dbReference type="GeneID" id="303173973"/>
<keyword evidence="2" id="KW-1185">Reference proteome</keyword>
<accession>A0A1R4GIZ7</accession>
<dbReference type="RefSeq" id="WP_086992825.1">
    <property type="nucleotide sequence ID" value="NZ_FUHU01000045.1"/>
</dbReference>
<name>A0A1R4GIZ7_9MICO</name>
<dbReference type="Pfam" id="PF03883">
    <property type="entry name" value="H2O2_YaaD"/>
    <property type="match status" value="1"/>
</dbReference>
<dbReference type="EMBL" id="FUHU01000045">
    <property type="protein sequence ID" value="SJM67912.1"/>
    <property type="molecule type" value="Genomic_DNA"/>
</dbReference>
<dbReference type="GO" id="GO:0033194">
    <property type="term" value="P:response to hydroperoxide"/>
    <property type="evidence" value="ECO:0007669"/>
    <property type="project" value="TreeGrafter"/>
</dbReference>
<sequence length="237" mass="24950">MLILLPPSETKISGGEGRLTLASLGFPGLASGRSAAISAVRELVAAGQDESTPAKQRAAQANASLESSPVMPAIERYTGVLYDGLSFGTLDDLGRTWVGDHVAIGSALFGLLRASDSIPDYKVSHGTRVPGTTFARIWKSVPPLTAAALADDSLVIDMRSKAYAAQLPVEGAVSFDVVDERGKALSHWNKHAKGAFVRMLAEARAEPGDIESLLRAARGAGADVSMRDGELLLLDRR</sequence>
<dbReference type="Proteomes" id="UP000195787">
    <property type="component" value="Unassembled WGS sequence"/>
</dbReference>
<dbReference type="PANTHER" id="PTHR30283:SF4">
    <property type="entry name" value="PEROXIDE STRESS RESISTANCE PROTEIN YAAA"/>
    <property type="match status" value="1"/>
</dbReference>
<organism evidence="1 2">
    <name type="scientific">Agrococcus casei LMG 22410</name>
    <dbReference type="NCBI Taxonomy" id="1255656"/>
    <lineage>
        <taxon>Bacteria</taxon>
        <taxon>Bacillati</taxon>
        <taxon>Actinomycetota</taxon>
        <taxon>Actinomycetes</taxon>
        <taxon>Micrococcales</taxon>
        <taxon>Microbacteriaceae</taxon>
        <taxon>Agrococcus</taxon>
    </lineage>
</organism>
<evidence type="ECO:0000313" key="2">
    <source>
        <dbReference type="Proteomes" id="UP000195787"/>
    </source>
</evidence>
<proteinExistence type="predicted"/>
<evidence type="ECO:0000313" key="1">
    <source>
        <dbReference type="EMBL" id="SJM67912.1"/>
    </source>
</evidence>